<evidence type="ECO:0000256" key="3">
    <source>
        <dbReference type="ARBA" id="ARBA00022452"/>
    </source>
</evidence>
<keyword evidence="9 10" id="KW-0998">Cell outer membrane</keyword>
<reference evidence="13 14" key="1">
    <citation type="submission" date="2020-04" db="EMBL/GenBank/DDBJ databases">
        <authorList>
            <person name="Yin C."/>
        </authorList>
    </citation>
    <scope>NUCLEOTIDE SEQUENCE [LARGE SCALE GENOMIC DNA]</scope>
    <source>
        <strain evidence="13 14">Ak56</strain>
    </source>
</reference>
<evidence type="ECO:0000256" key="5">
    <source>
        <dbReference type="ARBA" id="ARBA00022692"/>
    </source>
</evidence>
<dbReference type="NCBIfam" id="TIGR04057">
    <property type="entry name" value="SusC_RagA_signa"/>
    <property type="match status" value="1"/>
</dbReference>
<keyword evidence="5 10" id="KW-0812">Transmembrane</keyword>
<keyword evidence="4" id="KW-0410">Iron transport</keyword>
<feature type="domain" description="Secretin/TonB short N-terminal" evidence="12">
    <location>
        <begin position="8"/>
        <end position="59"/>
    </location>
</feature>
<keyword evidence="3 10" id="KW-1134">Transmembrane beta strand</keyword>
<dbReference type="InterPro" id="IPR000531">
    <property type="entry name" value="Beta-barrel_TonB"/>
</dbReference>
<gene>
    <name evidence="13" type="ORF">HGH91_20870</name>
</gene>
<dbReference type="InterPro" id="IPR037066">
    <property type="entry name" value="Plug_dom_sf"/>
</dbReference>
<dbReference type="InterPro" id="IPR039426">
    <property type="entry name" value="TonB-dep_rcpt-like"/>
</dbReference>
<dbReference type="InterPro" id="IPR023996">
    <property type="entry name" value="TonB-dep_OMP_SusC/RagA"/>
</dbReference>
<dbReference type="AlphaFoldDB" id="A0A847SP27"/>
<dbReference type="Pfam" id="PF13715">
    <property type="entry name" value="CarbopepD_reg_2"/>
    <property type="match status" value="1"/>
</dbReference>
<dbReference type="PROSITE" id="PS52016">
    <property type="entry name" value="TONB_DEPENDENT_REC_3"/>
    <property type="match status" value="1"/>
</dbReference>
<keyword evidence="13" id="KW-0675">Receptor</keyword>
<dbReference type="InterPro" id="IPR023997">
    <property type="entry name" value="TonB-dep_OMP_SusC/RagA_CS"/>
</dbReference>
<evidence type="ECO:0000313" key="14">
    <source>
        <dbReference type="Proteomes" id="UP000552864"/>
    </source>
</evidence>
<dbReference type="Proteomes" id="UP000552864">
    <property type="component" value="Unassembled WGS sequence"/>
</dbReference>
<accession>A0A847SP27</accession>
<dbReference type="EMBL" id="JABAHZ010000005">
    <property type="protein sequence ID" value="NLR81095.1"/>
    <property type="molecule type" value="Genomic_DNA"/>
</dbReference>
<dbReference type="Gene3D" id="2.40.170.20">
    <property type="entry name" value="TonB-dependent receptor, beta-barrel domain"/>
    <property type="match status" value="1"/>
</dbReference>
<comment type="similarity">
    <text evidence="10 11">Belongs to the TonB-dependent receptor family.</text>
</comment>
<keyword evidence="7 11" id="KW-0798">TonB box</keyword>
<name>A0A847SP27_9BACT</name>
<evidence type="ECO:0000313" key="13">
    <source>
        <dbReference type="EMBL" id="NLR81095.1"/>
    </source>
</evidence>
<proteinExistence type="inferred from homology"/>
<dbReference type="Pfam" id="PF07715">
    <property type="entry name" value="Plug"/>
    <property type="match status" value="1"/>
</dbReference>
<dbReference type="InterPro" id="IPR012910">
    <property type="entry name" value="Plug_dom"/>
</dbReference>
<evidence type="ECO:0000256" key="2">
    <source>
        <dbReference type="ARBA" id="ARBA00022448"/>
    </source>
</evidence>
<keyword evidence="4" id="KW-0406">Ion transport</keyword>
<evidence type="ECO:0000259" key="12">
    <source>
        <dbReference type="SMART" id="SM00965"/>
    </source>
</evidence>
<comment type="caution">
    <text evidence="13">The sequence shown here is derived from an EMBL/GenBank/DDBJ whole genome shotgun (WGS) entry which is preliminary data.</text>
</comment>
<dbReference type="Gene3D" id="2.60.40.1120">
    <property type="entry name" value="Carboxypeptidase-like, regulatory domain"/>
    <property type="match status" value="1"/>
</dbReference>
<dbReference type="SUPFAM" id="SSF56935">
    <property type="entry name" value="Porins"/>
    <property type="match status" value="1"/>
</dbReference>
<keyword evidence="2 10" id="KW-0813">Transport</keyword>
<dbReference type="InterPro" id="IPR036942">
    <property type="entry name" value="Beta-barrel_TonB_sf"/>
</dbReference>
<dbReference type="SMART" id="SM00965">
    <property type="entry name" value="STN"/>
    <property type="match status" value="1"/>
</dbReference>
<keyword evidence="8 10" id="KW-0472">Membrane</keyword>
<dbReference type="GO" id="GO:0006826">
    <property type="term" value="P:iron ion transport"/>
    <property type="evidence" value="ECO:0007669"/>
    <property type="project" value="UniProtKB-KW"/>
</dbReference>
<dbReference type="NCBIfam" id="TIGR04056">
    <property type="entry name" value="OMP_RagA_SusC"/>
    <property type="match status" value="1"/>
</dbReference>
<evidence type="ECO:0000256" key="11">
    <source>
        <dbReference type="RuleBase" id="RU003357"/>
    </source>
</evidence>
<keyword evidence="6" id="KW-0408">Iron</keyword>
<dbReference type="SUPFAM" id="SSF49464">
    <property type="entry name" value="Carboxypeptidase regulatory domain-like"/>
    <property type="match status" value="1"/>
</dbReference>
<organism evidence="13 14">
    <name type="scientific">Chitinophaga eiseniae</name>
    <dbReference type="NCBI Taxonomy" id="634771"/>
    <lineage>
        <taxon>Bacteria</taxon>
        <taxon>Pseudomonadati</taxon>
        <taxon>Bacteroidota</taxon>
        <taxon>Chitinophagia</taxon>
        <taxon>Chitinophagales</taxon>
        <taxon>Chitinophagaceae</taxon>
        <taxon>Chitinophaga</taxon>
    </lineage>
</organism>
<dbReference type="Gene3D" id="2.170.130.10">
    <property type="entry name" value="TonB-dependent receptor, plug domain"/>
    <property type="match status" value="1"/>
</dbReference>
<comment type="subcellular location">
    <subcellularLocation>
        <location evidence="1 10">Cell outer membrane</location>
        <topology evidence="1 10">Multi-pass membrane protein</topology>
    </subcellularLocation>
</comment>
<evidence type="ECO:0000256" key="1">
    <source>
        <dbReference type="ARBA" id="ARBA00004571"/>
    </source>
</evidence>
<dbReference type="InterPro" id="IPR011662">
    <property type="entry name" value="Secretin/TonB_short_N"/>
</dbReference>
<evidence type="ECO:0000256" key="10">
    <source>
        <dbReference type="PROSITE-ProRule" id="PRU01360"/>
    </source>
</evidence>
<dbReference type="GO" id="GO:0009279">
    <property type="term" value="C:cell outer membrane"/>
    <property type="evidence" value="ECO:0007669"/>
    <property type="project" value="UniProtKB-SubCell"/>
</dbReference>
<dbReference type="InterPro" id="IPR008969">
    <property type="entry name" value="CarboxyPept-like_regulatory"/>
</dbReference>
<dbReference type="FunFam" id="2.170.130.10:FF:000024">
    <property type="entry name" value="Outer membrane protein"/>
    <property type="match status" value="1"/>
</dbReference>
<evidence type="ECO:0000256" key="4">
    <source>
        <dbReference type="ARBA" id="ARBA00022496"/>
    </source>
</evidence>
<keyword evidence="14" id="KW-1185">Reference proteome</keyword>
<evidence type="ECO:0000256" key="8">
    <source>
        <dbReference type="ARBA" id="ARBA00023136"/>
    </source>
</evidence>
<evidence type="ECO:0000256" key="6">
    <source>
        <dbReference type="ARBA" id="ARBA00023004"/>
    </source>
</evidence>
<dbReference type="Pfam" id="PF00593">
    <property type="entry name" value="TonB_dep_Rec_b-barrel"/>
    <property type="match status" value="1"/>
</dbReference>
<protein>
    <submittedName>
        <fullName evidence="13">TonB-dependent receptor</fullName>
    </submittedName>
</protein>
<evidence type="ECO:0000256" key="7">
    <source>
        <dbReference type="ARBA" id="ARBA00023077"/>
    </source>
</evidence>
<evidence type="ECO:0000256" key="9">
    <source>
        <dbReference type="ARBA" id="ARBA00023237"/>
    </source>
</evidence>
<sequence length="1106" mass="123392">MIEKKTAYRFTYRDQVISNERNITLSVTNVSIESLLNKVLPSAGLTFKRDGNTFAILQVAKPSAQPADLVLVSGIVRDETAKPVKGASISVKSFRGGAVTGDDGKFSMTMPEGSMLEVSCIGYIPTTIPTGGKRDIEIMVQRYAKDLEDVVVVGFATQKKVNLTGAVGTADMKEISSRPVKNATQMLQGLVPGLNITQSAGGGLDNNPTINIRGITTIGIGSSGAPLVLIDGMEADINSVNPQDIENISVLKDASTASIYGSRAAFGVILVTTKKGKAGKSVISYNNNFRLNQPVNMPRMVDSYKFALYFNDAAYNSGSTPLFSDERLQRILDFQAGRLKTSIPVSAANPKEWAGGYNEGNDNINWYNALFDNNTLAQEHNLSVSGGTDKLRYYVSGNYLDQHGLVKLNKDGYERYTATVKLNSQLKQWAQLNYSLRYVHETNTKPYYLASTFFYDLARQGWPVLPLYDPNGYLFAAPSPALNLRDGGRINKQTDWYYHQLQVVLEPVKNWKTFAELNYRQRFLFNHSDQQITYNHDVDGNPYTFQPVSLVSENTARSNFFNTNIYSEYSTAINKAHHLKFMLGYQSELNKSRDMTAIRNGIILPSSPVLDLTSGVDANGKPVTPKINGVYDHWATAGVFERINYDYKGRYLFEFNMRYDGTSRFRRDKRWNWFPSVSAGWNVASESFMQRFDAYLDALKLRASYGKLGNQNTTSLYPTYQTVPYTTGGGAWLINSLRPNTSSAPALISSSLSWEQVESWNAGADISLFRNRLSASFDYYIRNTRNMIGPAPELPVTLGTAVPLVNNTDLRTRGWEVFASWRDQINQVGYNLKFTLSNATTVITNYPNVTGVLGTYRTGQQLGEIWGYETIGIAKSQQEMNDHLATLPKGGQNALGSRWEAGDIMYRDLNNDGKIDGGAGTLSNPGDMRIIGNSLPRMNYSFNIGADWKGFTIDAFFQGVMKRQVYTDSYFFWGAGQKGIWWSTAFDEHMDYFRDNPNHPLGQNLDAYYPRPLFSGGAKNQLPQTKYLQDASYIRLKNLQLGYVLPASLLQRMKISNLRVYVSCENLWTGTRLSKIFDPETIDGQTDGAVVYPLFRVLSAGCSVTF</sequence>